<reference evidence="4" key="1">
    <citation type="journal article" date="2014" name="Int. J. Syst. Evol. Microbiol.">
        <title>Complete genome sequence of Corynebacterium casei LMG S-19264T (=DSM 44701T), isolated from a smear-ripened cheese.</title>
        <authorList>
            <consortium name="US DOE Joint Genome Institute (JGI-PGF)"/>
            <person name="Walter F."/>
            <person name="Albersmeier A."/>
            <person name="Kalinowski J."/>
            <person name="Ruckert C."/>
        </authorList>
    </citation>
    <scope>NUCLEOTIDE SEQUENCE</scope>
    <source>
        <strain evidence="4">CGMCC 1.7086</strain>
    </source>
</reference>
<sequence length="494" mass="55735">MKKKNKIIVLGGGTAGWMTALILATSWKKYAVDITLIESDKISTIGVGEGSTPALRRFFEHINVPESEWMPECNATYKCGITFNNWSRKPGFENYFHPFPSELDSRYTPYFFNMCHKSIKDKTVGPHPNQFFLASYLAANDLAPLANENFPFLSTYGYHFDAGLLGRFLKKKAQKLGVTCITATIEHVEKNTDGYIETLVTKDGESFSADFFIDCSGFASVLMEKSLGVKHISYSKLLLNDSAVTFATSMNNRIPSQTYSSALSCGWAWKIPLTNRFGNGYVYSSAHSDAKAAEQELREHLQIGKDQEARHLKMRVGRLEKMWEKNCLAIGLSQGFVEPLEATALLVVQQSAAIFCQLFERGRFTSAYKDEYNLKINQLIDGIKDYIVAHYVTNTRKDSSYWLDNNCNISNVSDSLGSILECWKSGSSIQDELMKQKIENIYPAFSWYCLLSGMGQYNSEDIPTASTAISNINKFYQSCSLNYQDHRVKLNIPY</sequence>
<keyword evidence="5" id="KW-1185">Reference proteome</keyword>
<feature type="active site" evidence="1">
    <location>
        <position position="78"/>
    </location>
</feature>
<evidence type="ECO:0000313" key="4">
    <source>
        <dbReference type="EMBL" id="GGO69703.1"/>
    </source>
</evidence>
<dbReference type="SUPFAM" id="SSF51905">
    <property type="entry name" value="FAD/NAD(P)-binding domain"/>
    <property type="match status" value="1"/>
</dbReference>
<dbReference type="PANTHER" id="PTHR43747">
    <property type="entry name" value="FAD-BINDING PROTEIN"/>
    <property type="match status" value="1"/>
</dbReference>
<keyword evidence="2" id="KW-0285">Flavoprotein</keyword>
<organism evidence="4 5">
    <name type="scientific">Bowmanella pacifica</name>
    <dbReference type="NCBI Taxonomy" id="502051"/>
    <lineage>
        <taxon>Bacteria</taxon>
        <taxon>Pseudomonadati</taxon>
        <taxon>Pseudomonadota</taxon>
        <taxon>Gammaproteobacteria</taxon>
        <taxon>Alteromonadales</taxon>
        <taxon>Alteromonadaceae</taxon>
        <taxon>Bowmanella</taxon>
    </lineage>
</organism>
<dbReference type="PIRSF" id="PIRSF011396">
    <property type="entry name" value="Trp_halogenase"/>
    <property type="match status" value="1"/>
</dbReference>
<feature type="transmembrane region" description="Helical" evidence="3">
    <location>
        <begin position="7"/>
        <end position="27"/>
    </location>
</feature>
<dbReference type="InterPro" id="IPR050816">
    <property type="entry name" value="Flavin-dep_Halogenase_NPB"/>
</dbReference>
<dbReference type="InterPro" id="IPR033856">
    <property type="entry name" value="Trp_halogen"/>
</dbReference>
<dbReference type="Pfam" id="PF04820">
    <property type="entry name" value="Trp_halogenase"/>
    <property type="match status" value="1"/>
</dbReference>
<dbReference type="AlphaFoldDB" id="A0A917YZD1"/>
<dbReference type="GO" id="GO:0000166">
    <property type="term" value="F:nucleotide binding"/>
    <property type="evidence" value="ECO:0007669"/>
    <property type="project" value="UniProtKB-KW"/>
</dbReference>
<comment type="caution">
    <text evidence="4">The sequence shown here is derived from an EMBL/GenBank/DDBJ whole genome shotgun (WGS) entry which is preliminary data.</text>
</comment>
<accession>A0A917YZD1</accession>
<evidence type="ECO:0000313" key="5">
    <source>
        <dbReference type="Proteomes" id="UP000606935"/>
    </source>
</evidence>
<dbReference type="RefSeq" id="WP_188694570.1">
    <property type="nucleotide sequence ID" value="NZ_BMLS01000003.1"/>
</dbReference>
<feature type="binding site" evidence="2">
    <location>
        <position position="78"/>
    </location>
    <ligand>
        <name>7-chloro-L-tryptophan</name>
        <dbReference type="ChEBI" id="CHEBI:58713"/>
    </ligand>
</feature>
<evidence type="ECO:0000256" key="3">
    <source>
        <dbReference type="SAM" id="Phobius"/>
    </source>
</evidence>
<dbReference type="PANTHER" id="PTHR43747:SF4">
    <property type="entry name" value="FLAVIN-DEPENDENT TRYPTOPHAN HALOGENASE"/>
    <property type="match status" value="1"/>
</dbReference>
<protein>
    <submittedName>
        <fullName evidence="4">Tryptophan halogenase</fullName>
    </submittedName>
</protein>
<reference evidence="4" key="2">
    <citation type="submission" date="2020-09" db="EMBL/GenBank/DDBJ databases">
        <authorList>
            <person name="Sun Q."/>
            <person name="Zhou Y."/>
        </authorList>
    </citation>
    <scope>NUCLEOTIDE SEQUENCE</scope>
    <source>
        <strain evidence="4">CGMCC 1.7086</strain>
    </source>
</reference>
<dbReference type="Proteomes" id="UP000606935">
    <property type="component" value="Unassembled WGS sequence"/>
</dbReference>
<gene>
    <name evidence="4" type="ORF">GCM10010982_21490</name>
</gene>
<feature type="binding site" evidence="2">
    <location>
        <begin position="12"/>
        <end position="15"/>
    </location>
    <ligand>
        <name>FAD</name>
        <dbReference type="ChEBI" id="CHEBI:57692"/>
    </ligand>
</feature>
<keyword evidence="3" id="KW-0472">Membrane</keyword>
<keyword evidence="2" id="KW-0547">Nucleotide-binding</keyword>
<feature type="binding site" evidence="2">
    <location>
        <position position="332"/>
    </location>
    <ligand>
        <name>FAD</name>
        <dbReference type="ChEBI" id="CHEBI:57692"/>
    </ligand>
</feature>
<keyword evidence="3" id="KW-1133">Transmembrane helix</keyword>
<feature type="binding site" evidence="2">
    <location>
        <position position="341"/>
    </location>
    <ligand>
        <name>L-tryptophan</name>
        <dbReference type="ChEBI" id="CHEBI:57912"/>
    </ligand>
</feature>
<keyword evidence="2" id="KW-0274">FAD</keyword>
<dbReference type="EMBL" id="BMLS01000003">
    <property type="protein sequence ID" value="GGO69703.1"/>
    <property type="molecule type" value="Genomic_DNA"/>
</dbReference>
<dbReference type="GO" id="GO:0004497">
    <property type="term" value="F:monooxygenase activity"/>
    <property type="evidence" value="ECO:0007669"/>
    <property type="project" value="InterPro"/>
</dbReference>
<proteinExistence type="predicted"/>
<evidence type="ECO:0000256" key="1">
    <source>
        <dbReference type="PIRSR" id="PIRSR011396-1"/>
    </source>
</evidence>
<dbReference type="Gene3D" id="3.50.50.60">
    <property type="entry name" value="FAD/NAD(P)-binding domain"/>
    <property type="match status" value="1"/>
</dbReference>
<keyword evidence="3" id="KW-0812">Transmembrane</keyword>
<name>A0A917YZD1_9ALTE</name>
<dbReference type="InterPro" id="IPR006905">
    <property type="entry name" value="Flavin_halogenase"/>
</dbReference>
<evidence type="ECO:0000256" key="2">
    <source>
        <dbReference type="PIRSR" id="PIRSR011396-2"/>
    </source>
</evidence>
<dbReference type="InterPro" id="IPR036188">
    <property type="entry name" value="FAD/NAD-bd_sf"/>
</dbReference>